<dbReference type="PROSITE" id="PS50222">
    <property type="entry name" value="EF_HAND_2"/>
    <property type="match status" value="9"/>
</dbReference>
<dbReference type="Pfam" id="PF13499">
    <property type="entry name" value="EF-hand_7"/>
    <property type="match status" value="4"/>
</dbReference>
<evidence type="ECO:0000256" key="2">
    <source>
        <dbReference type="ARBA" id="ARBA00022837"/>
    </source>
</evidence>
<dbReference type="PANTHER" id="PTHR23048">
    <property type="entry name" value="MYOSIN LIGHT CHAIN 1, 3"/>
    <property type="match status" value="1"/>
</dbReference>
<dbReference type="SUPFAM" id="SSF47473">
    <property type="entry name" value="EF-hand"/>
    <property type="match status" value="3"/>
</dbReference>
<organism evidence="5 6">
    <name type="scientific">Pinctada imbricata</name>
    <name type="common">Atlantic pearl-oyster</name>
    <name type="synonym">Pinctada martensii</name>
    <dbReference type="NCBI Taxonomy" id="66713"/>
    <lineage>
        <taxon>Eukaryota</taxon>
        <taxon>Metazoa</taxon>
        <taxon>Spiralia</taxon>
        <taxon>Lophotrochozoa</taxon>
        <taxon>Mollusca</taxon>
        <taxon>Bivalvia</taxon>
        <taxon>Autobranchia</taxon>
        <taxon>Pteriomorphia</taxon>
        <taxon>Pterioida</taxon>
        <taxon>Pterioidea</taxon>
        <taxon>Pteriidae</taxon>
        <taxon>Pinctada</taxon>
    </lineage>
</organism>
<feature type="domain" description="EF-hand" evidence="4">
    <location>
        <begin position="82"/>
        <end position="117"/>
    </location>
</feature>
<feature type="domain" description="EF-hand" evidence="4">
    <location>
        <begin position="9"/>
        <end position="44"/>
    </location>
</feature>
<dbReference type="GO" id="GO:0005509">
    <property type="term" value="F:calcium ion binding"/>
    <property type="evidence" value="ECO:0007669"/>
    <property type="project" value="InterPro"/>
</dbReference>
<proteinExistence type="predicted"/>
<keyword evidence="2" id="KW-0106">Calcium</keyword>
<sequence>TQSECTKYCFLIEFREAFSLFDKDGDGLITTRELSTVMRSLGQNPSAHELAEMIREVDADGNGTIDFEEFLAMMIKTMKGSDSEEELRQAFRLFDRNKSGYITAPELKFVMCKMGERLTDEEIEEMIREADLDGDGKINYNEFKEAFSLFDKDGDGTITTKELGTVMRSLGQNPTEAELQDMINEVDADGNGTIDFPEFLTMMAKKTKETDCEEELKEAFRVFDKDGNGQISAAELRHVMTNLGEKLTDEEVDEMIKEADIDGDGQVNYEEFKEAFSLFDKDGDGTITTKELGTVMRSLGQNPTEAELQDMINEVDVDGNGTIDFPEFLTMMARSMKESDSDEELREAFRVFDKDGNGYISAAELRHVMTNLGEKLTDEEVDEMIREADIDGDGQVNYEGKPK</sequence>
<keyword evidence="3" id="KW-0514">Muscle protein</keyword>
<feature type="domain" description="EF-hand" evidence="4">
    <location>
        <begin position="45"/>
        <end position="80"/>
    </location>
</feature>
<dbReference type="FunFam" id="1.10.238.10:FF:000001">
    <property type="entry name" value="Calmodulin 1"/>
    <property type="match status" value="1"/>
</dbReference>
<gene>
    <name evidence="5" type="ORF">FSP39_025203</name>
</gene>
<dbReference type="InterPro" id="IPR011992">
    <property type="entry name" value="EF-hand-dom_pair"/>
</dbReference>
<dbReference type="PROSITE" id="PS00018">
    <property type="entry name" value="EF_HAND_1"/>
    <property type="match status" value="9"/>
</dbReference>
<dbReference type="InterPro" id="IPR018247">
    <property type="entry name" value="EF_Hand_1_Ca_BS"/>
</dbReference>
<feature type="domain" description="EF-hand" evidence="4">
    <location>
        <begin position="267"/>
        <end position="302"/>
    </location>
</feature>
<evidence type="ECO:0000256" key="1">
    <source>
        <dbReference type="ARBA" id="ARBA00022737"/>
    </source>
</evidence>
<dbReference type="SMART" id="SM00054">
    <property type="entry name" value="EFh"/>
    <property type="match status" value="12"/>
</dbReference>
<feature type="domain" description="EF-hand" evidence="4">
    <location>
        <begin position="303"/>
        <end position="338"/>
    </location>
</feature>
<evidence type="ECO:0000259" key="4">
    <source>
        <dbReference type="PROSITE" id="PS50222"/>
    </source>
</evidence>
<feature type="domain" description="EF-hand" evidence="4">
    <location>
        <begin position="174"/>
        <end position="209"/>
    </location>
</feature>
<evidence type="ECO:0000256" key="3">
    <source>
        <dbReference type="ARBA" id="ARBA00023179"/>
    </source>
</evidence>
<dbReference type="AlphaFoldDB" id="A0AA88XY35"/>
<dbReference type="Proteomes" id="UP001186944">
    <property type="component" value="Unassembled WGS sequence"/>
</dbReference>
<dbReference type="InterPro" id="IPR050230">
    <property type="entry name" value="CALM/Myosin/TropC-like"/>
</dbReference>
<keyword evidence="1" id="KW-0677">Repeat</keyword>
<comment type="caution">
    <text evidence="5">The sequence shown here is derived from an EMBL/GenBank/DDBJ whole genome shotgun (WGS) entry which is preliminary data.</text>
</comment>
<feature type="domain" description="EF-hand" evidence="4">
    <location>
        <begin position="340"/>
        <end position="375"/>
    </location>
</feature>
<dbReference type="Gene3D" id="1.10.238.10">
    <property type="entry name" value="EF-hand"/>
    <property type="match status" value="6"/>
</dbReference>
<keyword evidence="6" id="KW-1185">Reference proteome</keyword>
<evidence type="ECO:0000313" key="6">
    <source>
        <dbReference type="Proteomes" id="UP001186944"/>
    </source>
</evidence>
<dbReference type="CDD" id="cd00051">
    <property type="entry name" value="EFh"/>
    <property type="match status" value="4"/>
</dbReference>
<dbReference type="InterPro" id="IPR002048">
    <property type="entry name" value="EF_hand_dom"/>
</dbReference>
<dbReference type="Pfam" id="PF13833">
    <property type="entry name" value="EF-hand_8"/>
    <property type="match status" value="2"/>
</dbReference>
<feature type="domain" description="EF-hand" evidence="4">
    <location>
        <begin position="211"/>
        <end position="246"/>
    </location>
</feature>
<feature type="domain" description="EF-hand" evidence="4">
    <location>
        <begin position="138"/>
        <end position="173"/>
    </location>
</feature>
<name>A0AA88XY35_PINIB</name>
<dbReference type="GO" id="GO:0016460">
    <property type="term" value="C:myosin II complex"/>
    <property type="evidence" value="ECO:0007669"/>
    <property type="project" value="TreeGrafter"/>
</dbReference>
<evidence type="ECO:0000313" key="5">
    <source>
        <dbReference type="EMBL" id="KAK3094189.1"/>
    </source>
</evidence>
<dbReference type="EMBL" id="VSWD01000009">
    <property type="protein sequence ID" value="KAK3094189.1"/>
    <property type="molecule type" value="Genomic_DNA"/>
</dbReference>
<feature type="non-terminal residue" evidence="5">
    <location>
        <position position="1"/>
    </location>
</feature>
<dbReference type="FunFam" id="1.10.238.10:FF:000527">
    <property type="entry name" value="Calmodulin-3"/>
    <property type="match status" value="2"/>
</dbReference>
<reference evidence="5" key="1">
    <citation type="submission" date="2019-08" db="EMBL/GenBank/DDBJ databases">
        <title>The improved chromosome-level genome for the pearl oyster Pinctada fucata martensii using PacBio sequencing and Hi-C.</title>
        <authorList>
            <person name="Zheng Z."/>
        </authorList>
    </citation>
    <scope>NUCLEOTIDE SEQUENCE</scope>
    <source>
        <strain evidence="5">ZZ-2019</strain>
        <tissue evidence="5">Adductor muscle</tissue>
    </source>
</reference>
<accession>A0AA88XY35</accession>
<dbReference type="PANTHER" id="PTHR23048:SF0">
    <property type="entry name" value="CALMODULIN LIKE 3"/>
    <property type="match status" value="1"/>
</dbReference>
<protein>
    <recommendedName>
        <fullName evidence="4">EF-hand domain-containing protein</fullName>
    </recommendedName>
</protein>